<dbReference type="GO" id="GO:0004673">
    <property type="term" value="F:protein histidine kinase activity"/>
    <property type="evidence" value="ECO:0007669"/>
    <property type="project" value="UniProtKB-EC"/>
</dbReference>
<dbReference type="InterPro" id="IPR003594">
    <property type="entry name" value="HATPase_dom"/>
</dbReference>
<dbReference type="EC" id="2.7.13.3" evidence="2"/>
<name>A0A1G8JV26_9RHOB</name>
<evidence type="ECO:0000256" key="2">
    <source>
        <dbReference type="ARBA" id="ARBA00012438"/>
    </source>
</evidence>
<evidence type="ECO:0000256" key="3">
    <source>
        <dbReference type="ARBA" id="ARBA00022679"/>
    </source>
</evidence>
<evidence type="ECO:0000313" key="9">
    <source>
        <dbReference type="Proteomes" id="UP000199093"/>
    </source>
</evidence>
<proteinExistence type="predicted"/>
<keyword evidence="3" id="KW-0808">Transferase</keyword>
<dbReference type="EMBL" id="FNEJ01000003">
    <property type="protein sequence ID" value="SDI35008.1"/>
    <property type="molecule type" value="Genomic_DNA"/>
</dbReference>
<feature type="transmembrane region" description="Helical" evidence="6">
    <location>
        <begin position="241"/>
        <end position="258"/>
    </location>
</feature>
<dbReference type="Proteomes" id="UP000199093">
    <property type="component" value="Unassembled WGS sequence"/>
</dbReference>
<feature type="transmembrane region" description="Helical" evidence="6">
    <location>
        <begin position="296"/>
        <end position="320"/>
    </location>
</feature>
<evidence type="ECO:0000313" key="8">
    <source>
        <dbReference type="EMBL" id="SDI35008.1"/>
    </source>
</evidence>
<accession>A0A1G8JV26</accession>
<evidence type="ECO:0000256" key="1">
    <source>
        <dbReference type="ARBA" id="ARBA00000085"/>
    </source>
</evidence>
<gene>
    <name evidence="8" type="ORF">SAMN04487993_1003275</name>
</gene>
<dbReference type="SUPFAM" id="SSF55874">
    <property type="entry name" value="ATPase domain of HSP90 chaperone/DNA topoisomerase II/histidine kinase"/>
    <property type="match status" value="1"/>
</dbReference>
<keyword evidence="9" id="KW-1185">Reference proteome</keyword>
<keyword evidence="6" id="KW-0472">Membrane</keyword>
<dbReference type="InterPro" id="IPR050482">
    <property type="entry name" value="Sensor_HK_TwoCompSys"/>
</dbReference>
<dbReference type="Gene3D" id="3.30.565.10">
    <property type="entry name" value="Histidine kinase-like ATPase, C-terminal domain"/>
    <property type="match status" value="1"/>
</dbReference>
<evidence type="ECO:0000259" key="7">
    <source>
        <dbReference type="PROSITE" id="PS50109"/>
    </source>
</evidence>
<evidence type="ECO:0000256" key="5">
    <source>
        <dbReference type="ARBA" id="ARBA00023012"/>
    </source>
</evidence>
<feature type="transmembrane region" description="Helical" evidence="6">
    <location>
        <begin position="145"/>
        <end position="165"/>
    </location>
</feature>
<dbReference type="CDD" id="cd16917">
    <property type="entry name" value="HATPase_UhpB-NarQ-NarX-like"/>
    <property type="match status" value="1"/>
</dbReference>
<dbReference type="InterPro" id="IPR005467">
    <property type="entry name" value="His_kinase_dom"/>
</dbReference>
<protein>
    <recommendedName>
        <fullName evidence="2">histidine kinase</fullName>
        <ecNumber evidence="2">2.7.13.3</ecNumber>
    </recommendedName>
</protein>
<keyword evidence="6" id="KW-1133">Transmembrane helix</keyword>
<evidence type="ECO:0000256" key="6">
    <source>
        <dbReference type="SAM" id="Phobius"/>
    </source>
</evidence>
<feature type="transmembrane region" description="Helical" evidence="6">
    <location>
        <begin position="362"/>
        <end position="382"/>
    </location>
</feature>
<feature type="transmembrane region" description="Helical" evidence="6">
    <location>
        <begin position="264"/>
        <end position="284"/>
    </location>
</feature>
<keyword evidence="4" id="KW-0418">Kinase</keyword>
<dbReference type="STRING" id="555512.SAMN04487993_1003275"/>
<dbReference type="SMART" id="SM00387">
    <property type="entry name" value="HATPase_c"/>
    <property type="match status" value="1"/>
</dbReference>
<comment type="catalytic activity">
    <reaction evidence="1">
        <text>ATP + protein L-histidine = ADP + protein N-phospho-L-histidine.</text>
        <dbReference type="EC" id="2.7.13.3"/>
    </reaction>
</comment>
<organism evidence="8 9">
    <name type="scientific">Salipiger marinus</name>
    <dbReference type="NCBI Taxonomy" id="555512"/>
    <lineage>
        <taxon>Bacteria</taxon>
        <taxon>Pseudomonadati</taxon>
        <taxon>Pseudomonadota</taxon>
        <taxon>Alphaproteobacteria</taxon>
        <taxon>Rhodobacterales</taxon>
        <taxon>Roseobacteraceae</taxon>
        <taxon>Salipiger</taxon>
    </lineage>
</organism>
<dbReference type="RefSeq" id="WP_089844573.1">
    <property type="nucleotide sequence ID" value="NZ_FNEJ01000003.1"/>
</dbReference>
<reference evidence="8 9" key="1">
    <citation type="submission" date="2016-10" db="EMBL/GenBank/DDBJ databases">
        <authorList>
            <person name="de Groot N.N."/>
        </authorList>
    </citation>
    <scope>NUCLEOTIDE SEQUENCE [LARGE SCALE GENOMIC DNA]</scope>
    <source>
        <strain evidence="8 9">DSM 26424</strain>
    </source>
</reference>
<sequence>MFALVRAPLAVLLIALTLAFGSAALVVMALLDQPWLGIDIRQGGRIVTAVEGPAAALPPGSTLLSLRSPEGGAALVLDDFDTVEEPDTLPDRATMDRVFSHAQTARDLAMGPLLLDYLQPGATQPQRLRLDPAPRRPLGDLPLTLWTQLGVGLVAMLFGGLILGLKRREPAARLVALSGLGMMVSAHAAALYSSRELALPETVFTAASRLNGYGALLFGAAAVWLFLIYPRRLGPRGLGPLLAALILSWGVLVALGLIRDPLLMAPLPIALTILLLTGIIVLQYRASWRDPLARAALRWFSLGFAVSSGAFLLAFCLPVLLRQPLPMPQAHAFLFFLLIYLGMGFSVLRYRLFEVQDWSVRILYYVLAAVLLLAVDALLIYALAVERVAALSLSFFVVTLTYLPLREWLMTRVFGPPRPDPSGLFARVTELALSDPGPVRTARMQGLMRWMFDPMRVEPLAEMPTEPRIDGDGTALCLPALPGVAPLRLVWARQGRALFSPRDLETLRSVLGMAAQSIERRDAFERGIAQERARITRDMHDNIGVQLMGALHAPETARKDALIRRTLSELREIVTDPFMADAPLEALLGDLRAELSGIVAARGLRFDWCCDEAVYDALASKRVAHALRALLRETVNNALRHARADAVVVDLRLRDGALWVRVADDGIGALPEDEGAGNGLSGLRARLEAAGGEFRFGPGPQGRGTVLEAGLPLRTAGSGPGQKEEAA</sequence>
<keyword evidence="5" id="KW-0902">Two-component regulatory system</keyword>
<evidence type="ECO:0000256" key="4">
    <source>
        <dbReference type="ARBA" id="ARBA00022777"/>
    </source>
</evidence>
<dbReference type="PANTHER" id="PTHR24421:SF10">
    <property type="entry name" value="NITRATE_NITRITE SENSOR PROTEIN NARQ"/>
    <property type="match status" value="1"/>
</dbReference>
<feature type="domain" description="Histidine kinase" evidence="7">
    <location>
        <begin position="534"/>
        <end position="715"/>
    </location>
</feature>
<dbReference type="PANTHER" id="PTHR24421">
    <property type="entry name" value="NITRATE/NITRITE SENSOR PROTEIN NARX-RELATED"/>
    <property type="match status" value="1"/>
</dbReference>
<keyword evidence="6" id="KW-0812">Transmembrane</keyword>
<dbReference type="InterPro" id="IPR036890">
    <property type="entry name" value="HATPase_C_sf"/>
</dbReference>
<feature type="transmembrane region" description="Helical" evidence="6">
    <location>
        <begin position="212"/>
        <end position="229"/>
    </location>
</feature>
<dbReference type="PROSITE" id="PS50109">
    <property type="entry name" value="HIS_KIN"/>
    <property type="match status" value="1"/>
</dbReference>
<dbReference type="AlphaFoldDB" id="A0A1G8JV26"/>
<feature type="transmembrane region" description="Helical" evidence="6">
    <location>
        <begin position="172"/>
        <end position="192"/>
    </location>
</feature>
<dbReference type="Pfam" id="PF02518">
    <property type="entry name" value="HATPase_c"/>
    <property type="match status" value="1"/>
</dbReference>
<dbReference type="OrthoDB" id="9778496at2"/>
<feature type="transmembrane region" description="Helical" evidence="6">
    <location>
        <begin position="332"/>
        <end position="350"/>
    </location>
</feature>
<dbReference type="GO" id="GO:0000160">
    <property type="term" value="P:phosphorelay signal transduction system"/>
    <property type="evidence" value="ECO:0007669"/>
    <property type="project" value="UniProtKB-KW"/>
</dbReference>